<feature type="compositionally biased region" description="Low complexity" evidence="1">
    <location>
        <begin position="56"/>
        <end position="76"/>
    </location>
</feature>
<feature type="compositionally biased region" description="Basic and acidic residues" evidence="1">
    <location>
        <begin position="78"/>
        <end position="90"/>
    </location>
</feature>
<dbReference type="Proteomes" id="UP000006732">
    <property type="component" value="Chromosome"/>
</dbReference>
<accession>A1AQR1</accession>
<feature type="region of interest" description="Disordered" evidence="1">
    <location>
        <begin position="46"/>
        <end position="90"/>
    </location>
</feature>
<evidence type="ECO:0000313" key="3">
    <source>
        <dbReference type="Proteomes" id="UP000006732"/>
    </source>
</evidence>
<evidence type="ECO:0000256" key="1">
    <source>
        <dbReference type="SAM" id="MobiDB-lite"/>
    </source>
</evidence>
<name>A1AQR1_PELPD</name>
<evidence type="ECO:0000313" key="2">
    <source>
        <dbReference type="EMBL" id="ABK99681.1"/>
    </source>
</evidence>
<dbReference type="eggNOG" id="ENOG503316B">
    <property type="taxonomic scope" value="Bacteria"/>
</dbReference>
<dbReference type="STRING" id="338966.Ppro_2073"/>
<dbReference type="KEGG" id="ppd:Ppro_2073"/>
<gene>
    <name evidence="2" type="ordered locus">Ppro_2073</name>
</gene>
<organism evidence="2 3">
    <name type="scientific">Pelobacter propionicus (strain DSM 2379 / NBRC 103807 / OttBd1)</name>
    <dbReference type="NCBI Taxonomy" id="338966"/>
    <lineage>
        <taxon>Bacteria</taxon>
        <taxon>Pseudomonadati</taxon>
        <taxon>Thermodesulfobacteriota</taxon>
        <taxon>Desulfuromonadia</taxon>
        <taxon>Desulfuromonadales</taxon>
        <taxon>Desulfuromonadaceae</taxon>
        <taxon>Pelobacter</taxon>
    </lineage>
</organism>
<reference evidence="2 3" key="1">
    <citation type="submission" date="2006-10" db="EMBL/GenBank/DDBJ databases">
        <title>Complete sequence of chromosome of Pelobacter propionicus DSM 2379.</title>
        <authorList>
            <consortium name="US DOE Joint Genome Institute"/>
            <person name="Copeland A."/>
            <person name="Lucas S."/>
            <person name="Lapidus A."/>
            <person name="Barry K."/>
            <person name="Detter J.C."/>
            <person name="Glavina del Rio T."/>
            <person name="Hammon N."/>
            <person name="Israni S."/>
            <person name="Dalin E."/>
            <person name="Tice H."/>
            <person name="Pitluck S."/>
            <person name="Saunders E."/>
            <person name="Brettin T."/>
            <person name="Bruce D."/>
            <person name="Han C."/>
            <person name="Tapia R."/>
            <person name="Schmutz J."/>
            <person name="Larimer F."/>
            <person name="Land M."/>
            <person name="Hauser L."/>
            <person name="Kyrpides N."/>
            <person name="Kim E."/>
            <person name="Lovley D."/>
            <person name="Richardson P."/>
        </authorList>
    </citation>
    <scope>NUCLEOTIDE SEQUENCE [LARGE SCALE GENOMIC DNA]</scope>
    <source>
        <strain evidence="3">DSM 2379 / NBRC 103807 / OttBd1</strain>
    </source>
</reference>
<dbReference type="RefSeq" id="WP_011735947.1">
    <property type="nucleotide sequence ID" value="NC_008609.1"/>
</dbReference>
<dbReference type="OrthoDB" id="129834at2"/>
<dbReference type="HOGENOM" id="CLU_102153_1_0_7"/>
<dbReference type="EMBL" id="CP000482">
    <property type="protein sequence ID" value="ABK99681.1"/>
    <property type="molecule type" value="Genomic_DNA"/>
</dbReference>
<dbReference type="AlphaFoldDB" id="A1AQR1"/>
<proteinExistence type="predicted"/>
<sequence length="150" mass="16744">MSNKKLSAGDIIDARCTRCRDVLNHRIVAMVEDKVVRVECNTCGGTHNYYPPPTPKTARTAGTGTTAKKTSATAPRAPKRDPQQSDREEWQALRTSMRIDRAIAYTMNGKYRTDDLLDHPVFGLGVVKVVIPPNKMQVLFEDGTKLLRCQ</sequence>
<keyword evidence="3" id="KW-1185">Reference proteome</keyword>
<protein>
    <submittedName>
        <fullName evidence="2">Uncharacterized protein</fullName>
    </submittedName>
</protein>